<sequence length="127" mass="13772">MNGKILGTILGVVGVLLWFMPFAYVNFMGMDAYQAGNHIGGIAYLLLLSSLAYAVLSWIEQHIPRIIAASLALAICLLFLAQAGSSVAWGLIAFIIVSSCSIVMAIRDNKLLKVKKANKRFERGATR</sequence>
<dbReference type="AlphaFoldDB" id="A0A7C4VZV4"/>
<keyword evidence="1" id="KW-0472">Membrane</keyword>
<evidence type="ECO:0000256" key="1">
    <source>
        <dbReference type="SAM" id="Phobius"/>
    </source>
</evidence>
<keyword evidence="1" id="KW-0812">Transmembrane</keyword>
<evidence type="ECO:0008006" key="3">
    <source>
        <dbReference type="Google" id="ProtNLM"/>
    </source>
</evidence>
<feature type="transmembrane region" description="Helical" evidence="1">
    <location>
        <begin position="7"/>
        <end position="27"/>
    </location>
</feature>
<feature type="transmembrane region" description="Helical" evidence="1">
    <location>
        <begin position="63"/>
        <end position="81"/>
    </location>
</feature>
<gene>
    <name evidence="2" type="ORF">ENS29_11935</name>
</gene>
<comment type="caution">
    <text evidence="2">The sequence shown here is derived from an EMBL/GenBank/DDBJ whole genome shotgun (WGS) entry which is preliminary data.</text>
</comment>
<feature type="transmembrane region" description="Helical" evidence="1">
    <location>
        <begin position="39"/>
        <end position="56"/>
    </location>
</feature>
<accession>A0A7C4VZV4</accession>
<protein>
    <recommendedName>
        <fullName evidence="3">SPW repeat-containing protein</fullName>
    </recommendedName>
</protein>
<dbReference type="EMBL" id="DSUH01000273">
    <property type="protein sequence ID" value="HGU33555.1"/>
    <property type="molecule type" value="Genomic_DNA"/>
</dbReference>
<feature type="transmembrane region" description="Helical" evidence="1">
    <location>
        <begin position="87"/>
        <end position="106"/>
    </location>
</feature>
<keyword evidence="1" id="KW-1133">Transmembrane helix</keyword>
<organism evidence="2">
    <name type="scientific">Desulfatirhabdium butyrativorans</name>
    <dbReference type="NCBI Taxonomy" id="340467"/>
    <lineage>
        <taxon>Bacteria</taxon>
        <taxon>Pseudomonadati</taxon>
        <taxon>Thermodesulfobacteriota</taxon>
        <taxon>Desulfobacteria</taxon>
        <taxon>Desulfobacterales</taxon>
        <taxon>Desulfatirhabdiaceae</taxon>
        <taxon>Desulfatirhabdium</taxon>
    </lineage>
</organism>
<reference evidence="2" key="1">
    <citation type="journal article" date="2020" name="mSystems">
        <title>Genome- and Community-Level Interaction Insights into Carbon Utilization and Element Cycling Functions of Hydrothermarchaeota in Hydrothermal Sediment.</title>
        <authorList>
            <person name="Zhou Z."/>
            <person name="Liu Y."/>
            <person name="Xu W."/>
            <person name="Pan J."/>
            <person name="Luo Z.H."/>
            <person name="Li M."/>
        </authorList>
    </citation>
    <scope>NUCLEOTIDE SEQUENCE [LARGE SCALE GENOMIC DNA]</scope>
    <source>
        <strain evidence="2">SpSt-477</strain>
    </source>
</reference>
<name>A0A7C4VZV4_9BACT</name>
<evidence type="ECO:0000313" key="2">
    <source>
        <dbReference type="EMBL" id="HGU33555.1"/>
    </source>
</evidence>
<proteinExistence type="predicted"/>